<dbReference type="InterPro" id="IPR045556">
    <property type="entry name" value="DUF6351"/>
</dbReference>
<sequence length="726" mass="78327">MKPGGSTMKSAHAVLAALVLAGLPAAAHADPPEGRDGPPLRALEIEVVSSLPEFVSGGDALIEISAPPGVAPPHVRISVDGERRDVDLEWSGDRRTLVGVVDGLELGAQTITASAPRGREASVEVVNHPAEGPLFSGPHEQPFICQTQDFTLPVIGGNLGAALDENCSTTTRVDHFYRTTGGEYVPWPVDARRYPADLARTTTSDGERVPFIVRMETGTANRGIYQHTVLHDPLREKDPSPAHRPKGWNGRAIYTLGGGCTGGWFRQGETTGGVTDAWMLGQGYAVVSSSLNVFGQNCSDLLASETAAMTKEKFIEVYGREDFTIGFGCSGGSYQAHQTADNYPGIFDGIVVGCSFPEVGFGTVNFITDARLLNNYFTDPALAWTDEQKRAVTGFANLATMPNVAGGAQRIDPTAFCPSVLPVELRYHPTDNPGGARCDVYDHTVNAYGRDPETGFALRPLDNEGIQYGLQALEDGVITPEQFLDLNEQVGGYDHDGKFRAERSEADMPAVEAAYRTGRLTSGGGGLASTPIIDYRAYSDDLPNGDIHVRYHSNSMRERLREVNGSVVNHVSLLEDNRYGGFSTASPLLRHAVTQMDAWLSQLDVAGDERPTLEEIGETRPAALVEGCMTRDASPTFIAEPLDRDPATECEQLYPSASFPREVAGESVQADVIKCQTREPRREDYGVEFTDAEWARLTEVFADGVCDYSVPGQAQQGLAGTWLRIG</sequence>
<dbReference type="InterPro" id="IPR029058">
    <property type="entry name" value="AB_hydrolase_fold"/>
</dbReference>
<feature type="chain" id="PRO_5045265268" description="DUF6351 domain-containing protein" evidence="1">
    <location>
        <begin position="30"/>
        <end position="726"/>
    </location>
</feature>
<dbReference type="SUPFAM" id="SSF53474">
    <property type="entry name" value="alpha/beta-Hydrolases"/>
    <property type="match status" value="1"/>
</dbReference>
<dbReference type="Proteomes" id="UP000313948">
    <property type="component" value="Chromosome"/>
</dbReference>
<gene>
    <name evidence="3" type="ORF">FE251_09700</name>
</gene>
<feature type="domain" description="DUF6351" evidence="2">
    <location>
        <begin position="45"/>
        <end position="716"/>
    </location>
</feature>
<organism evidence="3 4">
    <name type="scientific">Georgenia wutianyii</name>
    <dbReference type="NCBI Taxonomy" id="2585135"/>
    <lineage>
        <taxon>Bacteria</taxon>
        <taxon>Bacillati</taxon>
        <taxon>Actinomycetota</taxon>
        <taxon>Actinomycetes</taxon>
        <taxon>Micrococcales</taxon>
        <taxon>Bogoriellaceae</taxon>
        <taxon>Georgenia</taxon>
    </lineage>
</organism>
<keyword evidence="4" id="KW-1185">Reference proteome</keyword>
<protein>
    <recommendedName>
        <fullName evidence="2">DUF6351 domain-containing protein</fullName>
    </recommendedName>
</protein>
<name>A0ABX5VSD5_9MICO</name>
<evidence type="ECO:0000313" key="3">
    <source>
        <dbReference type="EMBL" id="QDB79615.1"/>
    </source>
</evidence>
<feature type="signal peptide" evidence="1">
    <location>
        <begin position="1"/>
        <end position="29"/>
    </location>
</feature>
<proteinExistence type="predicted"/>
<evidence type="ECO:0000313" key="4">
    <source>
        <dbReference type="Proteomes" id="UP000313948"/>
    </source>
</evidence>
<dbReference type="Pfam" id="PF19878">
    <property type="entry name" value="DUF6351"/>
    <property type="match status" value="1"/>
</dbReference>
<accession>A0ABX5VSD5</accession>
<evidence type="ECO:0000256" key="1">
    <source>
        <dbReference type="SAM" id="SignalP"/>
    </source>
</evidence>
<reference evidence="3 4" key="1">
    <citation type="submission" date="2019-05" db="EMBL/GenBank/DDBJ databases">
        <title>Georgenia *** sp. nov., and Georgenia *** sp. nov., isolated from the intestinal contents of plateau pika (Ochotona curzoniae) in the Qinghai-Tibet plateau of China.</title>
        <authorList>
            <person name="Tian Z."/>
        </authorList>
    </citation>
    <scope>NUCLEOTIDE SEQUENCE [LARGE SCALE GENOMIC DNA]</scope>
    <source>
        <strain evidence="3 4">Z294</strain>
    </source>
</reference>
<keyword evidence="1" id="KW-0732">Signal</keyword>
<dbReference type="EMBL" id="CP040899">
    <property type="protein sequence ID" value="QDB79615.1"/>
    <property type="molecule type" value="Genomic_DNA"/>
</dbReference>
<evidence type="ECO:0000259" key="2">
    <source>
        <dbReference type="Pfam" id="PF19878"/>
    </source>
</evidence>